<dbReference type="CDD" id="cd06530">
    <property type="entry name" value="S26_SPase_I"/>
    <property type="match status" value="1"/>
</dbReference>
<dbReference type="EC" id="3.4.21.89" evidence="4 6"/>
<evidence type="ECO:0000313" key="8">
    <source>
        <dbReference type="EMBL" id="GAA0203283.1"/>
    </source>
</evidence>
<evidence type="ECO:0000256" key="6">
    <source>
        <dbReference type="RuleBase" id="RU362042"/>
    </source>
</evidence>
<proteinExistence type="inferred from homology"/>
<evidence type="ECO:0000256" key="1">
    <source>
        <dbReference type="ARBA" id="ARBA00000677"/>
    </source>
</evidence>
<evidence type="ECO:0000256" key="4">
    <source>
        <dbReference type="ARBA" id="ARBA00013208"/>
    </source>
</evidence>
<reference evidence="9" key="1">
    <citation type="journal article" date="2019" name="Int. J. Syst. Evol. Microbiol.">
        <title>The Global Catalogue of Microorganisms (GCM) 10K type strain sequencing project: providing services to taxonomists for standard genome sequencing and annotation.</title>
        <authorList>
            <consortium name="The Broad Institute Genomics Platform"/>
            <consortium name="The Broad Institute Genome Sequencing Center for Infectious Disease"/>
            <person name="Wu L."/>
            <person name="Ma J."/>
        </authorList>
    </citation>
    <scope>NUCLEOTIDE SEQUENCE [LARGE SCALE GENOMIC DNA]</scope>
    <source>
        <strain evidence="9">JCM 8542</strain>
    </source>
</reference>
<comment type="catalytic activity">
    <reaction evidence="1 6">
        <text>Cleavage of hydrophobic, N-terminal signal or leader sequences from secreted and periplasmic proteins.</text>
        <dbReference type="EC" id="3.4.21.89"/>
    </reaction>
</comment>
<comment type="similarity">
    <text evidence="3 6">Belongs to the peptidase S26 family.</text>
</comment>
<keyword evidence="6" id="KW-1133">Transmembrane helix</keyword>
<keyword evidence="5 6" id="KW-0378">Hydrolase</keyword>
<evidence type="ECO:0000256" key="2">
    <source>
        <dbReference type="ARBA" id="ARBA00004401"/>
    </source>
</evidence>
<organism evidence="8 9">
    <name type="scientific">Selenomonas dianae</name>
    <dbReference type="NCBI Taxonomy" id="135079"/>
    <lineage>
        <taxon>Bacteria</taxon>
        <taxon>Bacillati</taxon>
        <taxon>Bacillota</taxon>
        <taxon>Negativicutes</taxon>
        <taxon>Selenomonadales</taxon>
        <taxon>Selenomonadaceae</taxon>
        <taxon>Selenomonas</taxon>
    </lineage>
</organism>
<accession>A0ABP3CFW8</accession>
<dbReference type="NCBIfam" id="TIGR02227">
    <property type="entry name" value="sigpep_I_bact"/>
    <property type="match status" value="1"/>
</dbReference>
<keyword evidence="6" id="KW-0812">Transmembrane</keyword>
<dbReference type="InterPro" id="IPR019757">
    <property type="entry name" value="Pept_S26A_signal_pept_1_Lys-AS"/>
</dbReference>
<dbReference type="Proteomes" id="UP001500399">
    <property type="component" value="Unassembled WGS sequence"/>
</dbReference>
<dbReference type="InterPro" id="IPR019533">
    <property type="entry name" value="Peptidase_S26"/>
</dbReference>
<dbReference type="PANTHER" id="PTHR43390">
    <property type="entry name" value="SIGNAL PEPTIDASE I"/>
    <property type="match status" value="1"/>
</dbReference>
<keyword evidence="6" id="KW-0645">Protease</keyword>
<dbReference type="Gene3D" id="2.10.109.10">
    <property type="entry name" value="Umud Fragment, subunit A"/>
    <property type="match status" value="1"/>
</dbReference>
<comment type="caution">
    <text evidence="8">The sequence shown here is derived from an EMBL/GenBank/DDBJ whole genome shotgun (WGS) entry which is preliminary data.</text>
</comment>
<sequence length="175" mass="20283">MEKERSTAEEIKDWVVSIVVAVALAMFIRTFIVELYVVDGPSMRPTLESEERLVVNKFIYRFRPPEKGEVLVFQYPRDPSRDFIKRVIATPGDTVEIREGRVLVNDQILTEDYILEKTRSEYPKSTVPEGRIFVMGDNRNNSEDSRFADVGFVPYDLIKGKALLVFWPISQYKTL</sequence>
<feature type="domain" description="Peptidase S26" evidence="7">
    <location>
        <begin position="12"/>
        <end position="167"/>
    </location>
</feature>
<evidence type="ECO:0000313" key="9">
    <source>
        <dbReference type="Proteomes" id="UP001500399"/>
    </source>
</evidence>
<dbReference type="PRINTS" id="PR00727">
    <property type="entry name" value="LEADERPTASE"/>
</dbReference>
<dbReference type="PROSITE" id="PS00760">
    <property type="entry name" value="SPASE_I_2"/>
    <property type="match status" value="1"/>
</dbReference>
<evidence type="ECO:0000259" key="7">
    <source>
        <dbReference type="Pfam" id="PF10502"/>
    </source>
</evidence>
<keyword evidence="6" id="KW-0472">Membrane</keyword>
<dbReference type="PANTHER" id="PTHR43390:SF1">
    <property type="entry name" value="CHLOROPLAST PROCESSING PEPTIDASE"/>
    <property type="match status" value="1"/>
</dbReference>
<dbReference type="InterPro" id="IPR000223">
    <property type="entry name" value="Pept_S26A_signal_pept_1"/>
</dbReference>
<dbReference type="PROSITE" id="PS00761">
    <property type="entry name" value="SPASE_I_3"/>
    <property type="match status" value="1"/>
</dbReference>
<name>A0ABP3CFW8_9FIRM</name>
<dbReference type="Pfam" id="PF10502">
    <property type="entry name" value="Peptidase_S26"/>
    <property type="match status" value="1"/>
</dbReference>
<evidence type="ECO:0000256" key="3">
    <source>
        <dbReference type="ARBA" id="ARBA00009370"/>
    </source>
</evidence>
<protein>
    <recommendedName>
        <fullName evidence="4 6">Signal peptidase I</fullName>
        <ecNumber evidence="4 6">3.4.21.89</ecNumber>
    </recommendedName>
</protein>
<evidence type="ECO:0000256" key="5">
    <source>
        <dbReference type="ARBA" id="ARBA00022801"/>
    </source>
</evidence>
<comment type="subcellular location">
    <subcellularLocation>
        <location evidence="2">Cell membrane</location>
        <topology evidence="2">Single-pass type II membrane protein</topology>
    </subcellularLocation>
    <subcellularLocation>
        <location evidence="6">Membrane</location>
        <topology evidence="6">Single-pass type II membrane protein</topology>
    </subcellularLocation>
</comment>
<dbReference type="RefSeq" id="WP_304987722.1">
    <property type="nucleotide sequence ID" value="NZ_BAAACR010000002.1"/>
</dbReference>
<dbReference type="SUPFAM" id="SSF51306">
    <property type="entry name" value="LexA/Signal peptidase"/>
    <property type="match status" value="1"/>
</dbReference>
<keyword evidence="9" id="KW-1185">Reference proteome</keyword>
<gene>
    <name evidence="8" type="primary">lepB</name>
    <name evidence="8" type="ORF">GCM10008919_03230</name>
</gene>
<feature type="transmembrane region" description="Helical" evidence="6">
    <location>
        <begin position="14"/>
        <end position="37"/>
    </location>
</feature>
<dbReference type="InterPro" id="IPR036286">
    <property type="entry name" value="LexA/Signal_pep-like_sf"/>
</dbReference>
<dbReference type="EMBL" id="BAAACR010000002">
    <property type="protein sequence ID" value="GAA0203283.1"/>
    <property type="molecule type" value="Genomic_DNA"/>
</dbReference>
<dbReference type="InterPro" id="IPR019758">
    <property type="entry name" value="Pept_S26A_signal_pept_1_CS"/>
</dbReference>